<reference evidence="2 3" key="1">
    <citation type="journal article" date="2023" name="Int. J. Syst. Evol. Microbiol.">
        <title>Lactiplantibacillus brownii sp. nov., a novel psychrotolerant species isolated from sauerkraut.</title>
        <authorList>
            <person name="Heng Y.C."/>
            <person name="Silvaraju S."/>
            <person name="Lee J.K.Y."/>
            <person name="Kittelmann S."/>
        </authorList>
    </citation>
    <scope>NUCLEOTIDE SEQUENCE [LARGE SCALE GENOMIC DNA]</scope>
    <source>
        <strain evidence="2 3">WILCCON 0030</strain>
    </source>
</reference>
<dbReference type="RefSeq" id="WP_308702765.1">
    <property type="nucleotide sequence ID" value="NZ_AP027463.1"/>
</dbReference>
<organism evidence="2 3">
    <name type="scientific">Lactiplantibacillus brownii</name>
    <dbReference type="NCBI Taxonomy" id="3069269"/>
    <lineage>
        <taxon>Bacteria</taxon>
        <taxon>Bacillati</taxon>
        <taxon>Bacillota</taxon>
        <taxon>Bacilli</taxon>
        <taxon>Lactobacillales</taxon>
        <taxon>Lactobacillaceae</taxon>
        <taxon>Lactiplantibacillus</taxon>
    </lineage>
</organism>
<sequence length="65" mass="7065">MQNWQANTLSITVATDDAHAAKRTFTNVTAEIKPEQIQALGNFVAQLAAAPFTTAVLKTTHDFSF</sequence>
<gene>
    <name evidence="2" type="ORF">RA086_04910</name>
</gene>
<dbReference type="Pfam" id="PF07872">
    <property type="entry name" value="DUF1659"/>
    <property type="match status" value="1"/>
</dbReference>
<accession>A0ABU1A7R5</accession>
<evidence type="ECO:0000313" key="3">
    <source>
        <dbReference type="Proteomes" id="UP001227831"/>
    </source>
</evidence>
<evidence type="ECO:0000259" key="1">
    <source>
        <dbReference type="Pfam" id="PF07872"/>
    </source>
</evidence>
<comment type="caution">
    <text evidence="2">The sequence shown here is derived from an EMBL/GenBank/DDBJ whole genome shotgun (WGS) entry which is preliminary data.</text>
</comment>
<keyword evidence="3" id="KW-1185">Reference proteome</keyword>
<name>A0ABU1A7R5_9LACO</name>
<dbReference type="Proteomes" id="UP001227831">
    <property type="component" value="Unassembled WGS sequence"/>
</dbReference>
<dbReference type="InterPro" id="IPR012454">
    <property type="entry name" value="DUF1659"/>
</dbReference>
<proteinExistence type="predicted"/>
<protein>
    <recommendedName>
        <fullName evidence="1">DUF1659 domain-containing protein</fullName>
    </recommendedName>
</protein>
<dbReference type="EMBL" id="JAVCWF010000001">
    <property type="protein sequence ID" value="MDQ7936983.1"/>
    <property type="molecule type" value="Genomic_DNA"/>
</dbReference>
<evidence type="ECO:0000313" key="2">
    <source>
        <dbReference type="EMBL" id="MDQ7936983.1"/>
    </source>
</evidence>
<feature type="domain" description="DUF1659" evidence="1">
    <location>
        <begin position="2"/>
        <end position="62"/>
    </location>
</feature>